<sequence>MGIYTNQSTSWEQYLFFERTFLEYLRYVPLSSNNNDVWSYQLSDLIVNIGSVVDSFFRNSVSSKSLDTFQGIQTHRSNVKNLKIQEFHDIFNVQYGLSNKNVYELKNYVKLSPFDKWTHNGSPFWWTDYNKVKHNRFENRKQATLNSTLHALSALFLLNVASPELIPYLVDIGVIHRMGWGEEYLKSHIVDGSINDAKPNMHEPIHAKTELFGYIYPNKSSKFDEAEQKRILSPLNKG</sequence>
<dbReference type="Proteomes" id="UP000006565">
    <property type="component" value="Chromosome"/>
</dbReference>
<dbReference type="HOGENOM" id="CLU_1105212_0_0_2"/>
<keyword evidence="2" id="KW-1185">Reference proteome</keyword>
<dbReference type="RefSeq" id="WP_013330253.1">
    <property type="nucleotide sequence ID" value="NC_014507.1"/>
</dbReference>
<evidence type="ECO:0000313" key="2">
    <source>
        <dbReference type="Proteomes" id="UP000006565"/>
    </source>
</evidence>
<organism evidence="1 2">
    <name type="scientific">Methanolacinia petrolearia (strain DSM 11571 / OCM 486 / SEBR 4847)</name>
    <name type="common">Methanoplanus petrolearius</name>
    <dbReference type="NCBI Taxonomy" id="679926"/>
    <lineage>
        <taxon>Archaea</taxon>
        <taxon>Methanobacteriati</taxon>
        <taxon>Methanobacteriota</taxon>
        <taxon>Stenosarchaea group</taxon>
        <taxon>Methanomicrobia</taxon>
        <taxon>Methanomicrobiales</taxon>
        <taxon>Methanomicrobiaceae</taxon>
        <taxon>Methanolacinia</taxon>
    </lineage>
</organism>
<gene>
    <name evidence="1" type="ordered locus">Mpet_2329</name>
</gene>
<accession>E1RD93</accession>
<dbReference type="EMBL" id="CP002117">
    <property type="protein sequence ID" value="ADN37076.1"/>
    <property type="molecule type" value="Genomic_DNA"/>
</dbReference>
<dbReference type="STRING" id="679926.Mpet_2329"/>
<dbReference type="OrthoDB" id="379724at2157"/>
<dbReference type="AlphaFoldDB" id="E1RD93"/>
<dbReference type="GeneID" id="9744815"/>
<evidence type="ECO:0000313" key="1">
    <source>
        <dbReference type="EMBL" id="ADN37076.1"/>
    </source>
</evidence>
<reference evidence="1 2" key="1">
    <citation type="journal article" date="2010" name="Stand. Genomic Sci.">
        <title>Complete genome sequence of Methanoplanus petrolearius type strain (SEBR 4847).</title>
        <authorList>
            <person name="Brambilla E."/>
            <person name="Djao O.D."/>
            <person name="Daligault H."/>
            <person name="Lapidus A."/>
            <person name="Lucas S."/>
            <person name="Hammon N."/>
            <person name="Nolan M."/>
            <person name="Tice H."/>
            <person name="Cheng J.F."/>
            <person name="Han C."/>
            <person name="Tapia R."/>
            <person name="Goodwin L."/>
            <person name="Pitluck S."/>
            <person name="Liolios K."/>
            <person name="Ivanova N."/>
            <person name="Mavromatis K."/>
            <person name="Mikhailova N."/>
            <person name="Pati A."/>
            <person name="Chen A."/>
            <person name="Palaniappan K."/>
            <person name="Land M."/>
            <person name="Hauser L."/>
            <person name="Chang Y.J."/>
            <person name="Jeffries C.D."/>
            <person name="Rohde M."/>
            <person name="Spring S."/>
            <person name="Sikorski J."/>
            <person name="Goker M."/>
            <person name="Woyke T."/>
            <person name="Bristow J."/>
            <person name="Eisen J.A."/>
            <person name="Markowitz V."/>
            <person name="Hugenholtz P."/>
            <person name="Kyrpides N.C."/>
            <person name="Klenk H.P."/>
        </authorList>
    </citation>
    <scope>NUCLEOTIDE SEQUENCE [LARGE SCALE GENOMIC DNA]</scope>
    <source>
        <strain evidence="2">DSM 11571 / OCM 486 / SEBR 4847</strain>
    </source>
</reference>
<name>E1RD93_METP4</name>
<proteinExistence type="predicted"/>
<dbReference type="KEGG" id="mpi:Mpet_2329"/>
<protein>
    <submittedName>
        <fullName evidence="1">Uncharacterized protein</fullName>
    </submittedName>
</protein>